<comment type="similarity">
    <text evidence="6">Belongs to the ThrE exporter (TC 2.A.79) family.</text>
</comment>
<evidence type="ECO:0000313" key="11">
    <source>
        <dbReference type="Proteomes" id="UP000662111"/>
    </source>
</evidence>
<keyword evidence="5 7" id="KW-0472">Membrane</keyword>
<dbReference type="InterPro" id="IPR050539">
    <property type="entry name" value="ThrE_Dicarb/AminoAcid_Exp"/>
</dbReference>
<dbReference type="Pfam" id="PF06738">
    <property type="entry name" value="ThrE"/>
    <property type="match status" value="1"/>
</dbReference>
<evidence type="ECO:0000259" key="8">
    <source>
        <dbReference type="Pfam" id="PF06738"/>
    </source>
</evidence>
<feature type="transmembrane region" description="Helical" evidence="7">
    <location>
        <begin position="310"/>
        <end position="328"/>
    </location>
</feature>
<feature type="transmembrane region" description="Helical" evidence="7">
    <location>
        <begin position="340"/>
        <end position="361"/>
    </location>
</feature>
<accession>A0ABQ2F6B7</accession>
<reference evidence="11" key="1">
    <citation type="journal article" date="2019" name="Int. J. Syst. Evol. Microbiol.">
        <title>The Global Catalogue of Microorganisms (GCM) 10K type strain sequencing project: providing services to taxonomists for standard genome sequencing and annotation.</title>
        <authorList>
            <consortium name="The Broad Institute Genomics Platform"/>
            <consortium name="The Broad Institute Genome Sequencing Center for Infectious Disease"/>
            <person name="Wu L."/>
            <person name="Ma J."/>
        </authorList>
    </citation>
    <scope>NUCLEOTIDE SEQUENCE [LARGE SCALE GENOMIC DNA]</scope>
    <source>
        <strain evidence="11">CGMCC 1.5362</strain>
    </source>
</reference>
<dbReference type="InterPro" id="IPR024528">
    <property type="entry name" value="ThrE_2"/>
</dbReference>
<feature type="domain" description="Threonine/Serine exporter ThrE" evidence="9">
    <location>
        <begin position="353"/>
        <end position="477"/>
    </location>
</feature>
<gene>
    <name evidence="10" type="ORF">GCM10011509_12300</name>
</gene>
<feature type="transmembrane region" description="Helical" evidence="7">
    <location>
        <begin position="392"/>
        <end position="413"/>
    </location>
</feature>
<evidence type="ECO:0000256" key="3">
    <source>
        <dbReference type="ARBA" id="ARBA00022692"/>
    </source>
</evidence>
<evidence type="ECO:0000256" key="4">
    <source>
        <dbReference type="ARBA" id="ARBA00022989"/>
    </source>
</evidence>
<evidence type="ECO:0000256" key="5">
    <source>
        <dbReference type="ARBA" id="ARBA00023136"/>
    </source>
</evidence>
<feature type="transmembrane region" description="Helical" evidence="7">
    <location>
        <begin position="368"/>
        <end position="386"/>
    </location>
</feature>
<name>A0ABQ2F6B7_9MICO</name>
<comment type="subcellular location">
    <subcellularLocation>
        <location evidence="1">Cell membrane</location>
        <topology evidence="1">Multi-pass membrane protein</topology>
    </subcellularLocation>
</comment>
<dbReference type="RefSeq" id="WP_022920284.1">
    <property type="nucleotide sequence ID" value="NZ_BMLB01000002.1"/>
</dbReference>
<dbReference type="InterPro" id="IPR010619">
    <property type="entry name" value="ThrE-like_N"/>
</dbReference>
<sequence length="506" mass="52455">MSELTPTPPVAGEVTGPQLVPAPGVRPARRVGRVWRDRAVHVVRGVSPPTMALGTRLGGDEDISQRHARAVIDLALRVGEAMLSTGASAADCVANVLRLTYAYGVRSTHVDVTFTSITVSIHRGLHEDPLSVMRVIPGRAPDYTRLEAVQRLVDEVAGDAAAGREPVDVVEARRRLTEVLTASHPYRRWVVTVGAALLTVGVVMLFGAAPGMWVVAAVSAVVVDRVQRVMFGIGLAAFFAQVLSAMVPTTIALGLFWAMEHGLELPGVRSPSLVVIAGIVMLLAGLGVVGAAQDALDGYYVTAGARVMEVVIMTLGIAVGVAVVIGTANRLGVSMEISPFVVLGGTPLLSTAGALLIAVGFCLGTYTGLRATLVATLVAALGWLVFELALGVGLGPVESTAVAATPVGALAYVAHRRLRLPELAIGTAGIVTMLPGLAVYRAVYLLQDGAPSVVPNAAVHLITAVATGLALAGGLSIGGYVARRRLGLDIAAQRARRRSRGRVVEG</sequence>
<dbReference type="Proteomes" id="UP000662111">
    <property type="component" value="Unassembled WGS sequence"/>
</dbReference>
<feature type="domain" description="Threonine/serine exporter-like N-terminal" evidence="8">
    <location>
        <begin position="73"/>
        <end position="325"/>
    </location>
</feature>
<organism evidence="10 11">
    <name type="scientific">Ornithinimicrobium pekingense</name>
    <dbReference type="NCBI Taxonomy" id="384677"/>
    <lineage>
        <taxon>Bacteria</taxon>
        <taxon>Bacillati</taxon>
        <taxon>Actinomycetota</taxon>
        <taxon>Actinomycetes</taxon>
        <taxon>Micrococcales</taxon>
        <taxon>Ornithinimicrobiaceae</taxon>
        <taxon>Ornithinimicrobium</taxon>
    </lineage>
</organism>
<keyword evidence="4 7" id="KW-1133">Transmembrane helix</keyword>
<evidence type="ECO:0000256" key="7">
    <source>
        <dbReference type="SAM" id="Phobius"/>
    </source>
</evidence>
<keyword evidence="3 7" id="KW-0812">Transmembrane</keyword>
<evidence type="ECO:0000256" key="1">
    <source>
        <dbReference type="ARBA" id="ARBA00004651"/>
    </source>
</evidence>
<feature type="transmembrane region" description="Helical" evidence="7">
    <location>
        <begin position="425"/>
        <end position="446"/>
    </location>
</feature>
<keyword evidence="11" id="KW-1185">Reference proteome</keyword>
<protein>
    <submittedName>
        <fullName evidence="10">Membrane protein</fullName>
    </submittedName>
</protein>
<keyword evidence="2" id="KW-1003">Cell membrane</keyword>
<dbReference type="Pfam" id="PF12821">
    <property type="entry name" value="ThrE_2"/>
    <property type="match status" value="1"/>
</dbReference>
<proteinExistence type="inferred from homology"/>
<evidence type="ECO:0000313" key="10">
    <source>
        <dbReference type="EMBL" id="GGK65568.1"/>
    </source>
</evidence>
<feature type="transmembrane region" description="Helical" evidence="7">
    <location>
        <begin position="458"/>
        <end position="482"/>
    </location>
</feature>
<feature type="transmembrane region" description="Helical" evidence="7">
    <location>
        <begin position="270"/>
        <end position="289"/>
    </location>
</feature>
<evidence type="ECO:0000256" key="6">
    <source>
        <dbReference type="ARBA" id="ARBA00034125"/>
    </source>
</evidence>
<comment type="caution">
    <text evidence="10">The sequence shown here is derived from an EMBL/GenBank/DDBJ whole genome shotgun (WGS) entry which is preliminary data.</text>
</comment>
<feature type="transmembrane region" description="Helical" evidence="7">
    <location>
        <begin position="189"/>
        <end position="222"/>
    </location>
</feature>
<feature type="transmembrane region" description="Helical" evidence="7">
    <location>
        <begin position="229"/>
        <end position="258"/>
    </location>
</feature>
<dbReference type="EMBL" id="BMLB01000002">
    <property type="protein sequence ID" value="GGK65568.1"/>
    <property type="molecule type" value="Genomic_DNA"/>
</dbReference>
<evidence type="ECO:0000259" key="9">
    <source>
        <dbReference type="Pfam" id="PF12821"/>
    </source>
</evidence>
<evidence type="ECO:0000256" key="2">
    <source>
        <dbReference type="ARBA" id="ARBA00022475"/>
    </source>
</evidence>
<dbReference type="PANTHER" id="PTHR34390">
    <property type="entry name" value="UPF0442 PROTEIN YJJB-RELATED"/>
    <property type="match status" value="1"/>
</dbReference>